<sequence>MWTWLRDLLMEESQGELLTPISNHEWIQTLILILLFLFIKLYILYKMIIRFVKFRRNRYNYNYSKVRSALGYHHML</sequence>
<name>A0A9J7CGW8_9RHAB</name>
<evidence type="ECO:0000313" key="3">
    <source>
        <dbReference type="Proteomes" id="UP001161560"/>
    </source>
</evidence>
<gene>
    <name evidence="2" type="primary">putative P6'</name>
</gene>
<accession>A0A9J7CGW8</accession>
<reference evidence="2" key="1">
    <citation type="submission" date="2023-01" db="EMBL/GenBank/DDBJ databases">
        <authorList>
            <person name="Kopke K."/>
        </authorList>
    </citation>
    <scope>NUCLEOTIDE SEQUENCE</scope>
    <source>
        <strain evidence="2">E54634</strain>
    </source>
</reference>
<keyword evidence="1" id="KW-0472">Membrane</keyword>
<dbReference type="Proteomes" id="UP001161560">
    <property type="component" value="Segment"/>
</dbReference>
<organism evidence="2 3">
    <name type="scientific">Cytorhabdovirus sp. 'tiliae'</name>
    <dbReference type="NCBI Taxonomy" id="3004219"/>
    <lineage>
        <taxon>Viruses</taxon>
        <taxon>Riboviria</taxon>
        <taxon>Orthornavirae</taxon>
        <taxon>Negarnaviricota</taxon>
        <taxon>Haploviricotina</taxon>
        <taxon>Monjiviricetes</taxon>
        <taxon>Mononegavirales</taxon>
        <taxon>Rhabdoviridae</taxon>
        <taxon>Betarhabdovirinae</taxon>
    </lineage>
</organism>
<evidence type="ECO:0000313" key="2">
    <source>
        <dbReference type="EMBL" id="CAI6379025.1"/>
    </source>
</evidence>
<keyword evidence="3" id="KW-1185">Reference proteome</keyword>
<feature type="transmembrane region" description="Helical" evidence="1">
    <location>
        <begin position="26"/>
        <end position="45"/>
    </location>
</feature>
<dbReference type="EMBL" id="OX411436">
    <property type="protein sequence ID" value="CAI6379025.1"/>
    <property type="molecule type" value="Viral_cRNA"/>
</dbReference>
<keyword evidence="1" id="KW-1133">Transmembrane helix</keyword>
<dbReference type="EMBL" id="OX411436">
    <property type="protein sequence ID" value="CAI5930350.1"/>
    <property type="molecule type" value="Genomic_DNA"/>
</dbReference>
<protein>
    <submittedName>
        <fullName evidence="2">P6</fullName>
    </submittedName>
</protein>
<keyword evidence="1" id="KW-0812">Transmembrane</keyword>
<proteinExistence type="predicted"/>
<evidence type="ECO:0000256" key="1">
    <source>
        <dbReference type="SAM" id="Phobius"/>
    </source>
</evidence>